<gene>
    <name evidence="1" type="ORF">DKB62_00875</name>
</gene>
<evidence type="ECO:0000313" key="1">
    <source>
        <dbReference type="EMBL" id="AXL20238.1"/>
    </source>
</evidence>
<dbReference type="RefSeq" id="WP_107196127.1">
    <property type="nucleotide sequence ID" value="NZ_CP029462.1"/>
</dbReference>
<sequence length="89" mass="10297">MATKTDELYELLLSKGYPQPFCQEIAYHTLNTDFTAMQMIGYLYRVSEPSLEMVVDEMLAIVSDRDRLIRKKETERAQAVINDVYTNGL</sequence>
<organism evidence="1 2">
    <name type="scientific">Megasphaera stantonii</name>
    <dbReference type="NCBI Taxonomy" id="2144175"/>
    <lineage>
        <taxon>Bacteria</taxon>
        <taxon>Bacillati</taxon>
        <taxon>Bacillota</taxon>
        <taxon>Negativicutes</taxon>
        <taxon>Veillonellales</taxon>
        <taxon>Veillonellaceae</taxon>
        <taxon>Megasphaera</taxon>
    </lineage>
</organism>
<reference evidence="1 2" key="1">
    <citation type="submission" date="2018-05" db="EMBL/GenBank/DDBJ databases">
        <title>Complete genome sequence of Megasphaera sp. AJH120T, isolated from the ceca of a chicken.</title>
        <authorList>
            <person name="Maki J."/>
            <person name="Looft T."/>
        </authorList>
    </citation>
    <scope>NUCLEOTIDE SEQUENCE [LARGE SCALE GENOMIC DNA]</scope>
    <source>
        <strain evidence="1 2">AJH120</strain>
    </source>
</reference>
<dbReference type="EMBL" id="CP029462">
    <property type="protein sequence ID" value="AXL20238.1"/>
    <property type="molecule type" value="Genomic_DNA"/>
</dbReference>
<evidence type="ECO:0000313" key="2">
    <source>
        <dbReference type="Proteomes" id="UP000254337"/>
    </source>
</evidence>
<proteinExistence type="predicted"/>
<dbReference type="KEGG" id="meg:DKB62_00875"/>
<accession>A0A346AWJ5</accession>
<dbReference type="Proteomes" id="UP000254337">
    <property type="component" value="Chromosome"/>
</dbReference>
<dbReference type="OrthoDB" id="1934790at2"/>
<keyword evidence="2" id="KW-1185">Reference proteome</keyword>
<name>A0A346AWJ5_9FIRM</name>
<protein>
    <submittedName>
        <fullName evidence="1">Uncharacterized protein</fullName>
    </submittedName>
</protein>
<dbReference type="AlphaFoldDB" id="A0A346AWJ5"/>